<evidence type="ECO:0000313" key="12">
    <source>
        <dbReference type="EMBL" id="RWR72522.1"/>
    </source>
</evidence>
<evidence type="ECO:0000256" key="3">
    <source>
        <dbReference type="ARBA" id="ARBA00023015"/>
    </source>
</evidence>
<evidence type="ECO:0000256" key="6">
    <source>
        <dbReference type="ARBA" id="ARBA00023163"/>
    </source>
</evidence>
<keyword evidence="13" id="KW-1185">Reference proteome</keyword>
<gene>
    <name evidence="12" type="ORF">CKAN_00075000</name>
</gene>
<dbReference type="PROSITE" id="PS50071">
    <property type="entry name" value="HOMEOBOX_2"/>
    <property type="match status" value="1"/>
</dbReference>
<feature type="compositionally biased region" description="Basic and acidic residues" evidence="10">
    <location>
        <begin position="591"/>
        <end position="604"/>
    </location>
</feature>
<reference evidence="12 13" key="1">
    <citation type="journal article" date="2019" name="Nat. Plants">
        <title>Stout camphor tree genome fills gaps in understanding of flowering plant genome evolution.</title>
        <authorList>
            <person name="Chaw S.M."/>
            <person name="Liu Y.C."/>
            <person name="Wu Y.W."/>
            <person name="Wang H.Y."/>
            <person name="Lin C.I."/>
            <person name="Wu C.S."/>
            <person name="Ke H.M."/>
            <person name="Chang L.Y."/>
            <person name="Hsu C.Y."/>
            <person name="Yang H.T."/>
            <person name="Sudianto E."/>
            <person name="Hsu M.H."/>
            <person name="Wu K.P."/>
            <person name="Wang L.N."/>
            <person name="Leebens-Mack J.H."/>
            <person name="Tsai I.J."/>
        </authorList>
    </citation>
    <scope>NUCLEOTIDE SEQUENCE [LARGE SCALE GENOMIC DNA]</scope>
    <source>
        <strain evidence="13">cv. Chaw 1501</strain>
        <tissue evidence="12">Young leaves</tissue>
    </source>
</reference>
<sequence length="613" mass="67536">MESDMFNASLPIADQTPMVIDATASQLFPGSFVPPDLNSQRPIVAGYSLFSNLQAEPIHNLHVANHGGMGDGEASVSANIAFGRHSIRNSSVNSSVSDAHFRENFMGGSLPATSIANLLAASTSLHENFIGLPISAAPALPFADMRTLVSHDGCQTTSNSSLSTSVNCPDDGSRGDIDLLAPRKDSVVNYNDIMDHQTFFGKNPLNVVCPSYHVSGNSQSPWISNKPDATNPPYGYYIRSNELSLSLATCTPPLIDMPTIPDQCSEISCSGVTQITGKDNRYADTGELQICSRVLPHSFHNIGQGSEQTSTDSKEPSLDCGSYRQFQFSHVLLGSKYLHVAQQILAEVASYALENQVNLSNSADGIQSDGKPSFSSSYSGGRGVLMMGSGEFTLSSGDAKSEGRMKLMLQRKELETKKAELLAMLQVIDRRYEECLNQIRVVTFAFHVATESDPQLHARFALQRVSGLYKRLRERITNEILLAGECLSSDFIREKEQSFESSFIQKQWALQQLRNDPQSWRPQRGLPEKSVSVLRAWMFQNFLHPYPKDAEKHALAIRSGLTRNQVSNWFINARVRLWKPMIEEMYSEINKKGRADGAASDRRSHGITGDQRA</sequence>
<feature type="coiled-coil region" evidence="9">
    <location>
        <begin position="404"/>
        <end position="431"/>
    </location>
</feature>
<evidence type="ECO:0000256" key="9">
    <source>
        <dbReference type="SAM" id="Coils"/>
    </source>
</evidence>
<keyword evidence="3" id="KW-0805">Transcription regulation</keyword>
<dbReference type="SMART" id="SM00574">
    <property type="entry name" value="POX"/>
    <property type="match status" value="1"/>
</dbReference>
<name>A0A3S3MEV0_9MAGN</name>
<evidence type="ECO:0000313" key="13">
    <source>
        <dbReference type="Proteomes" id="UP000283530"/>
    </source>
</evidence>
<dbReference type="STRING" id="337451.A0A3S3MEV0"/>
<dbReference type="Pfam" id="PF07526">
    <property type="entry name" value="POX"/>
    <property type="match status" value="1"/>
</dbReference>
<dbReference type="GO" id="GO:0006355">
    <property type="term" value="P:regulation of DNA-templated transcription"/>
    <property type="evidence" value="ECO:0007669"/>
    <property type="project" value="InterPro"/>
</dbReference>
<keyword evidence="5 8" id="KW-0371">Homeobox</keyword>
<dbReference type="SUPFAM" id="SSF46689">
    <property type="entry name" value="Homeodomain-like"/>
    <property type="match status" value="1"/>
</dbReference>
<dbReference type="GO" id="GO:0005634">
    <property type="term" value="C:nucleus"/>
    <property type="evidence" value="ECO:0007669"/>
    <property type="project" value="UniProtKB-SubCell"/>
</dbReference>
<dbReference type="InterPro" id="IPR001356">
    <property type="entry name" value="HD"/>
</dbReference>
<dbReference type="GO" id="GO:0003677">
    <property type="term" value="F:DNA binding"/>
    <property type="evidence" value="ECO:0007669"/>
    <property type="project" value="UniProtKB-UniRule"/>
</dbReference>
<dbReference type="Gene3D" id="1.10.10.60">
    <property type="entry name" value="Homeodomain-like"/>
    <property type="match status" value="1"/>
</dbReference>
<protein>
    <submittedName>
        <fullName evidence="12">Homeobox domain-containing protein</fullName>
    </submittedName>
</protein>
<organism evidence="12 13">
    <name type="scientific">Cinnamomum micranthum f. kanehirae</name>
    <dbReference type="NCBI Taxonomy" id="337451"/>
    <lineage>
        <taxon>Eukaryota</taxon>
        <taxon>Viridiplantae</taxon>
        <taxon>Streptophyta</taxon>
        <taxon>Embryophyta</taxon>
        <taxon>Tracheophyta</taxon>
        <taxon>Spermatophyta</taxon>
        <taxon>Magnoliopsida</taxon>
        <taxon>Magnoliidae</taxon>
        <taxon>Laurales</taxon>
        <taxon>Lauraceae</taxon>
        <taxon>Cinnamomum</taxon>
    </lineage>
</organism>
<comment type="subcellular location">
    <subcellularLocation>
        <location evidence="1 8">Nucleus</location>
    </subcellularLocation>
</comment>
<feature type="region of interest" description="Disordered" evidence="10">
    <location>
        <begin position="591"/>
        <end position="613"/>
    </location>
</feature>
<evidence type="ECO:0000256" key="1">
    <source>
        <dbReference type="ARBA" id="ARBA00004123"/>
    </source>
</evidence>
<dbReference type="PANTHER" id="PTHR11850">
    <property type="entry name" value="HOMEOBOX PROTEIN TRANSCRIPTION FACTORS"/>
    <property type="match status" value="1"/>
</dbReference>
<dbReference type="AlphaFoldDB" id="A0A3S3MEV0"/>
<feature type="DNA-binding region" description="Homeobox" evidence="8">
    <location>
        <begin position="519"/>
        <end position="581"/>
    </location>
</feature>
<accession>A0A3S3MEV0</accession>
<evidence type="ECO:0000256" key="10">
    <source>
        <dbReference type="SAM" id="MobiDB-lite"/>
    </source>
</evidence>
<evidence type="ECO:0000256" key="7">
    <source>
        <dbReference type="ARBA" id="ARBA00023242"/>
    </source>
</evidence>
<keyword evidence="6" id="KW-0804">Transcription</keyword>
<proteinExistence type="inferred from homology"/>
<evidence type="ECO:0000256" key="8">
    <source>
        <dbReference type="PROSITE-ProRule" id="PRU00108"/>
    </source>
</evidence>
<evidence type="ECO:0000256" key="2">
    <source>
        <dbReference type="ARBA" id="ARBA00006454"/>
    </source>
</evidence>
<dbReference type="InterPro" id="IPR009057">
    <property type="entry name" value="Homeodomain-like_sf"/>
</dbReference>
<dbReference type="SMART" id="SM00389">
    <property type="entry name" value="HOX"/>
    <property type="match status" value="1"/>
</dbReference>
<dbReference type="OrthoDB" id="10056939at2759"/>
<dbReference type="Pfam" id="PF05920">
    <property type="entry name" value="Homeobox_KN"/>
    <property type="match status" value="1"/>
</dbReference>
<dbReference type="CDD" id="cd00086">
    <property type="entry name" value="homeodomain"/>
    <property type="match status" value="1"/>
</dbReference>
<comment type="caution">
    <text evidence="12">The sequence shown here is derived from an EMBL/GenBank/DDBJ whole genome shotgun (WGS) entry which is preliminary data.</text>
</comment>
<keyword evidence="4 8" id="KW-0238">DNA-binding</keyword>
<dbReference type="Proteomes" id="UP000283530">
    <property type="component" value="Unassembled WGS sequence"/>
</dbReference>
<dbReference type="InterPro" id="IPR050224">
    <property type="entry name" value="TALE_homeobox"/>
</dbReference>
<evidence type="ECO:0000256" key="4">
    <source>
        <dbReference type="ARBA" id="ARBA00023125"/>
    </source>
</evidence>
<evidence type="ECO:0000256" key="5">
    <source>
        <dbReference type="ARBA" id="ARBA00023155"/>
    </source>
</evidence>
<dbReference type="EMBL" id="QPKB01000001">
    <property type="protein sequence ID" value="RWR72522.1"/>
    <property type="molecule type" value="Genomic_DNA"/>
</dbReference>
<dbReference type="InterPro" id="IPR006563">
    <property type="entry name" value="POX_dom"/>
</dbReference>
<keyword evidence="9" id="KW-0175">Coiled coil</keyword>
<comment type="similarity">
    <text evidence="2">Belongs to the TALE/BELL homeobox family.</text>
</comment>
<evidence type="ECO:0000259" key="11">
    <source>
        <dbReference type="PROSITE" id="PS50071"/>
    </source>
</evidence>
<keyword evidence="7 8" id="KW-0539">Nucleus</keyword>
<feature type="domain" description="Homeobox" evidence="11">
    <location>
        <begin position="517"/>
        <end position="580"/>
    </location>
</feature>
<dbReference type="InterPro" id="IPR008422">
    <property type="entry name" value="KN_HD"/>
</dbReference>